<dbReference type="EMBL" id="BKAJ01000037">
    <property type="protein sequence ID" value="GEP55350.1"/>
    <property type="molecule type" value="Genomic_DNA"/>
</dbReference>
<keyword evidence="2" id="KW-1185">Reference proteome</keyword>
<name>A0A512N8M5_9HYPH</name>
<dbReference type="Proteomes" id="UP000321058">
    <property type="component" value="Unassembled WGS sequence"/>
</dbReference>
<evidence type="ECO:0000313" key="2">
    <source>
        <dbReference type="Proteomes" id="UP000321058"/>
    </source>
</evidence>
<organism evidence="1 2">
    <name type="scientific">Reyranella soli</name>
    <dbReference type="NCBI Taxonomy" id="1230389"/>
    <lineage>
        <taxon>Bacteria</taxon>
        <taxon>Pseudomonadati</taxon>
        <taxon>Pseudomonadota</taxon>
        <taxon>Alphaproteobacteria</taxon>
        <taxon>Hyphomicrobiales</taxon>
        <taxon>Reyranellaceae</taxon>
        <taxon>Reyranella</taxon>
    </lineage>
</organism>
<gene>
    <name evidence="1" type="ORF">RSO01_25160</name>
</gene>
<dbReference type="AlphaFoldDB" id="A0A512N8M5"/>
<dbReference type="RefSeq" id="WP_147149438.1">
    <property type="nucleotide sequence ID" value="NZ_BKAJ01000037.1"/>
</dbReference>
<evidence type="ECO:0000313" key="1">
    <source>
        <dbReference type="EMBL" id="GEP55350.1"/>
    </source>
</evidence>
<accession>A0A512N8M5</accession>
<protein>
    <submittedName>
        <fullName evidence="1">Uncharacterized protein</fullName>
    </submittedName>
</protein>
<sequence>MSGDDDDHDDSDMLGVVELVAKVFEHTLRMAGRHGVVVDDAQIERTVKAILEKEDCWTYESDLSQAIITMLELPLALGAYNEPLDLVLSNEVVSQIDLKRSNAQAADRRANVHVLRRPTPDKPKR</sequence>
<proteinExistence type="predicted"/>
<reference evidence="1 2" key="1">
    <citation type="submission" date="2019-07" db="EMBL/GenBank/DDBJ databases">
        <title>Whole genome shotgun sequence of Reyranella soli NBRC 108950.</title>
        <authorList>
            <person name="Hosoyama A."/>
            <person name="Uohara A."/>
            <person name="Ohji S."/>
            <person name="Ichikawa N."/>
        </authorList>
    </citation>
    <scope>NUCLEOTIDE SEQUENCE [LARGE SCALE GENOMIC DNA]</scope>
    <source>
        <strain evidence="1 2">NBRC 108950</strain>
    </source>
</reference>
<comment type="caution">
    <text evidence="1">The sequence shown here is derived from an EMBL/GenBank/DDBJ whole genome shotgun (WGS) entry which is preliminary data.</text>
</comment>